<accession>A0A6N4R4I9</accession>
<proteinExistence type="inferred from homology"/>
<dbReference type="Gene3D" id="3.30.1930.10">
    <property type="entry name" value="capsid protein of prophage domain"/>
    <property type="match status" value="1"/>
</dbReference>
<organism evidence="1 2">
    <name type="scientific">Blastochloris viridis</name>
    <name type="common">Rhodopseudomonas viridis</name>
    <dbReference type="NCBI Taxonomy" id="1079"/>
    <lineage>
        <taxon>Bacteria</taxon>
        <taxon>Pseudomonadati</taxon>
        <taxon>Pseudomonadota</taxon>
        <taxon>Alphaproteobacteria</taxon>
        <taxon>Hyphomicrobiales</taxon>
        <taxon>Blastochloridaceae</taxon>
        <taxon>Blastochloris</taxon>
    </lineage>
</organism>
<evidence type="ECO:0000313" key="2">
    <source>
        <dbReference type="Proteomes" id="UP000320948"/>
    </source>
</evidence>
<dbReference type="AlphaFoldDB" id="A0A6N4R4I9"/>
<protein>
    <submittedName>
        <fullName evidence="1">Major capsid protein</fullName>
    </submittedName>
</protein>
<dbReference type="Proteomes" id="UP000320948">
    <property type="component" value="Unassembled WGS sequence"/>
</dbReference>
<dbReference type="InterPro" id="IPR005564">
    <property type="entry name" value="Major_capsid_GpE"/>
</dbReference>
<reference evidence="1 2" key="1">
    <citation type="journal article" date="2017" name="Nat. Commun.">
        <title>In situ click chemistry generation of cyclooxygenase-2 inhibitors.</title>
        <authorList>
            <person name="Bhardwaj A."/>
            <person name="Kaur J."/>
            <person name="Wuest M."/>
            <person name="Wuest F."/>
        </authorList>
    </citation>
    <scope>NUCLEOTIDE SEQUENCE [LARGE SCALE GENOMIC DNA]</scope>
    <source>
        <strain evidence="1">S2_018_000_R2_106</strain>
    </source>
</reference>
<dbReference type="EMBL" id="VAFM01000001">
    <property type="protein sequence ID" value="TKW61706.1"/>
    <property type="molecule type" value="Genomic_DNA"/>
</dbReference>
<sequence length="346" mass="38391">MSVDIFGTHVLNKTVEQLNSSASFLLDTFFGQVQTEDSEEIHFDIDKSKPRLAPFVSPLVAGKVVANEGFSTQSFKPAYVKDKRRFDPNAPFKRSIGEKIGGTLTPMQRREAALSKALRNQLDNLGRREEVMASEALRTGRVTVEGEDYPTQVVDFQRDPALTIALTAGNKWGENGVNVLDDLEDWAATVQDKSGAAARTVVLDPKAWRLFKNNDKVNKLLDIRRLGDDPQLALGPVAFGQANEKARYVGSIGDFSFVVYNDVYVDEGGVTRKVLPDNTVILGSRVQLEGTRCYGAIHDEKANFNAQRYFTKSWLEEDPAVRWLLMQSAPLVVPYRPNASFCATVA</sequence>
<gene>
    <name evidence="1" type="ORF">DI628_03515</name>
</gene>
<dbReference type="Gene3D" id="3.15.30.10">
    <property type="entry name" value="putative capsid protein of prophage domain like"/>
    <property type="match status" value="1"/>
</dbReference>
<name>A0A6N4R4I9_BLAVI</name>
<comment type="caution">
    <text evidence="1">The sequence shown here is derived from an EMBL/GenBank/DDBJ whole genome shotgun (WGS) entry which is preliminary data.</text>
</comment>
<dbReference type="HAMAP" id="MF_04133">
    <property type="entry name" value="CAPSID_LAMBDA"/>
    <property type="match status" value="1"/>
</dbReference>
<evidence type="ECO:0000313" key="1">
    <source>
        <dbReference type="EMBL" id="TKW61706.1"/>
    </source>
</evidence>
<dbReference type="Pfam" id="PF03864">
    <property type="entry name" value="Phage_cap_E"/>
    <property type="match status" value="1"/>
</dbReference>